<dbReference type="EMBL" id="CP017904">
    <property type="protein sequence ID" value="ARP21857.1"/>
    <property type="molecule type" value="Genomic_DNA"/>
</dbReference>
<name>A0A1W6UVA4_VIBAL</name>
<accession>A0A1W6UVA4</accession>
<proteinExistence type="predicted"/>
<dbReference type="AlphaFoldDB" id="A0A1W6UVA4"/>
<evidence type="ECO:0000313" key="1">
    <source>
        <dbReference type="EMBL" id="ARP21857.1"/>
    </source>
</evidence>
<organism evidence="1">
    <name type="scientific">Vibrio alginolyticus</name>
    <dbReference type="NCBI Taxonomy" id="663"/>
    <lineage>
        <taxon>Bacteria</taxon>
        <taxon>Pseudomonadati</taxon>
        <taxon>Pseudomonadota</taxon>
        <taxon>Gammaproteobacteria</taxon>
        <taxon>Vibrionales</taxon>
        <taxon>Vibrionaceae</taxon>
        <taxon>Vibrio</taxon>
    </lineage>
</organism>
<geneLocation type="plasmid" evidence="1">
    <name>pL289</name>
</geneLocation>
<gene>
    <name evidence="1" type="ORF">K05K4_51550</name>
</gene>
<protein>
    <submittedName>
        <fullName evidence="1">Uncharacterized protein</fullName>
    </submittedName>
</protein>
<keyword evidence="1" id="KW-0614">Plasmid</keyword>
<reference evidence="1" key="1">
    <citation type="submission" date="2016-10" db="EMBL/GenBank/DDBJ databases">
        <title>The High Quality Genome of Vibrio alginolyticus K01M1.</title>
        <authorList>
            <person name="Wendling C."/>
            <person name="Chibani C.M."/>
            <person name="Hertel R."/>
            <person name="Sproer C."/>
            <person name="Bunk B."/>
            <person name="Overmann J."/>
            <person name="Roth O."/>
            <person name="Liesegang H."/>
        </authorList>
    </citation>
    <scope>NUCLEOTIDE SEQUENCE</scope>
    <source>
        <strain evidence="1">K05K4</strain>
        <plasmid evidence="1">pL289</plasmid>
    </source>
</reference>
<sequence length="37" mass="4064">MDPMDKICDGCAHPMSACECGYCENCDQKIGDCECDE</sequence>